<reference evidence="2" key="1">
    <citation type="journal article" date="2024" name="Antonie Van Leeuwenhoek">
        <title>Bradyrhizobium ontarionense sp. nov., a novel bacterial symbiont isolated from Aeschynomene indica (Indian jointvetch), harbours photosynthesis, nitrogen fixation and nitrous oxide (N2O) reductase genes.</title>
        <authorList>
            <person name="Bromfield E.S.P."/>
            <person name="Cloutier S."/>
        </authorList>
    </citation>
    <scope>NUCLEOTIDE SEQUENCE</scope>
    <source>
        <strain evidence="2">A19</strain>
    </source>
</reference>
<dbReference type="Proteomes" id="UP001431010">
    <property type="component" value="Chromosome"/>
</dbReference>
<name>A0ABY3RHF7_9BRAD</name>
<dbReference type="EMBL" id="CP088156">
    <property type="protein sequence ID" value="UFZ06390.1"/>
    <property type="molecule type" value="Genomic_DNA"/>
</dbReference>
<sequence>MRTWRMGLFVAWLVTAPLSAGAHEVSWRGVGPVRLGMTVAQAERALKAKLGPIAPPFTKDCYITGRKDSREKALSYVIVDGRIVVMTVFLRDYSKPNPLVVDINGIGVGATEAEIRRSYPHVRKELSPDFRGISAEEAEEFARERAKQGITEPEPPPHYWMIAESPDRKRAIVFETEAGKVLHFSIGLKPEAVMNEHCI</sequence>
<evidence type="ECO:0000313" key="3">
    <source>
        <dbReference type="Proteomes" id="UP001431010"/>
    </source>
</evidence>
<protein>
    <recommendedName>
        <fullName evidence="4">PepSY domain-containing protein</fullName>
    </recommendedName>
</protein>
<proteinExistence type="predicted"/>
<keyword evidence="3" id="KW-1185">Reference proteome</keyword>
<evidence type="ECO:0008006" key="4">
    <source>
        <dbReference type="Google" id="ProtNLM"/>
    </source>
</evidence>
<keyword evidence="1" id="KW-0732">Signal</keyword>
<organism evidence="2 3">
    <name type="scientific">Bradyrhizobium ontarionense</name>
    <dbReference type="NCBI Taxonomy" id="2898149"/>
    <lineage>
        <taxon>Bacteria</taxon>
        <taxon>Pseudomonadati</taxon>
        <taxon>Pseudomonadota</taxon>
        <taxon>Alphaproteobacteria</taxon>
        <taxon>Hyphomicrobiales</taxon>
        <taxon>Nitrobacteraceae</taxon>
        <taxon>Bradyrhizobium</taxon>
    </lineage>
</organism>
<feature type="signal peptide" evidence="1">
    <location>
        <begin position="1"/>
        <end position="22"/>
    </location>
</feature>
<evidence type="ECO:0000313" key="2">
    <source>
        <dbReference type="EMBL" id="UFZ06390.1"/>
    </source>
</evidence>
<accession>A0ABY3RHF7</accession>
<gene>
    <name evidence="2" type="ORF">LQG66_08880</name>
</gene>
<evidence type="ECO:0000256" key="1">
    <source>
        <dbReference type="SAM" id="SignalP"/>
    </source>
</evidence>
<dbReference type="RefSeq" id="WP_231325510.1">
    <property type="nucleotide sequence ID" value="NZ_CP088156.1"/>
</dbReference>
<feature type="chain" id="PRO_5045425048" description="PepSY domain-containing protein" evidence="1">
    <location>
        <begin position="23"/>
        <end position="199"/>
    </location>
</feature>